<keyword evidence="3" id="KW-1185">Reference proteome</keyword>
<sequence length="243" mass="25315">MQLSSTLAILLALAPISICALPTKESRSTPTISDLLQPRDLSASVVRVLTDGDCNLSGVQMPTAPTPLPPVTPGLVLFHVAVGRGTQNYTCKTGLGTETPATLGAKATLFNATCAAARSPAVLSQTPALALSYPIPTSDTAEILLSGHHFFTNTTTAFFNLDTTAHTWGTVAAKKVSNSSAPANAPLGDNGMGSVAWLKLSGLTGDFKEVYRLDTAGGQPPKNCSGITGTFEVEYAAVYYLWK</sequence>
<dbReference type="PANTHER" id="PTHR35567">
    <property type="entry name" value="MALATE DEHYDROGENASE (AFU_ORTHOLOGUE AFUA_2G13800)"/>
    <property type="match status" value="1"/>
</dbReference>
<evidence type="ECO:0000313" key="3">
    <source>
        <dbReference type="Proteomes" id="UP000250140"/>
    </source>
</evidence>
<gene>
    <name evidence="2" type="ORF">AOQ84DRAFT_135027</name>
</gene>
<dbReference type="PANTHER" id="PTHR35567:SF1">
    <property type="entry name" value="CONSERVED FUNGAL PROTEIN (AFU_ORTHOLOGUE AFUA_1G14230)"/>
    <property type="match status" value="1"/>
</dbReference>
<evidence type="ECO:0008006" key="4">
    <source>
        <dbReference type="Google" id="ProtNLM"/>
    </source>
</evidence>
<accession>A0A8E2FA57</accession>
<proteinExistence type="predicted"/>
<keyword evidence="1" id="KW-0732">Signal</keyword>
<feature type="chain" id="PRO_5034649638" description="Malate dehydrogenase" evidence="1">
    <location>
        <begin position="20"/>
        <end position="243"/>
    </location>
</feature>
<evidence type="ECO:0000313" key="2">
    <source>
        <dbReference type="EMBL" id="OCL12881.1"/>
    </source>
</evidence>
<dbReference type="Pfam" id="PF11937">
    <property type="entry name" value="DUF3455"/>
    <property type="match status" value="1"/>
</dbReference>
<organism evidence="2 3">
    <name type="scientific">Glonium stellatum</name>
    <dbReference type="NCBI Taxonomy" id="574774"/>
    <lineage>
        <taxon>Eukaryota</taxon>
        <taxon>Fungi</taxon>
        <taxon>Dikarya</taxon>
        <taxon>Ascomycota</taxon>
        <taxon>Pezizomycotina</taxon>
        <taxon>Dothideomycetes</taxon>
        <taxon>Pleosporomycetidae</taxon>
        <taxon>Gloniales</taxon>
        <taxon>Gloniaceae</taxon>
        <taxon>Glonium</taxon>
    </lineage>
</organism>
<dbReference type="OrthoDB" id="1859733at2759"/>
<dbReference type="InterPro" id="IPR021851">
    <property type="entry name" value="DUF3455"/>
</dbReference>
<reference evidence="2 3" key="1">
    <citation type="journal article" date="2016" name="Nat. Commun.">
        <title>Ectomycorrhizal ecology is imprinted in the genome of the dominant symbiotic fungus Cenococcum geophilum.</title>
        <authorList>
            <consortium name="DOE Joint Genome Institute"/>
            <person name="Peter M."/>
            <person name="Kohler A."/>
            <person name="Ohm R.A."/>
            <person name="Kuo A."/>
            <person name="Krutzmann J."/>
            <person name="Morin E."/>
            <person name="Arend M."/>
            <person name="Barry K.W."/>
            <person name="Binder M."/>
            <person name="Choi C."/>
            <person name="Clum A."/>
            <person name="Copeland A."/>
            <person name="Grisel N."/>
            <person name="Haridas S."/>
            <person name="Kipfer T."/>
            <person name="LaButti K."/>
            <person name="Lindquist E."/>
            <person name="Lipzen A."/>
            <person name="Maire R."/>
            <person name="Meier B."/>
            <person name="Mihaltcheva S."/>
            <person name="Molinier V."/>
            <person name="Murat C."/>
            <person name="Poggeler S."/>
            <person name="Quandt C.A."/>
            <person name="Sperisen C."/>
            <person name="Tritt A."/>
            <person name="Tisserant E."/>
            <person name="Crous P.W."/>
            <person name="Henrissat B."/>
            <person name="Nehls U."/>
            <person name="Egli S."/>
            <person name="Spatafora J.W."/>
            <person name="Grigoriev I.V."/>
            <person name="Martin F.M."/>
        </authorList>
    </citation>
    <scope>NUCLEOTIDE SEQUENCE [LARGE SCALE GENOMIC DNA]</scope>
    <source>
        <strain evidence="2 3">CBS 207.34</strain>
    </source>
</reference>
<dbReference type="EMBL" id="KV748817">
    <property type="protein sequence ID" value="OCL12881.1"/>
    <property type="molecule type" value="Genomic_DNA"/>
</dbReference>
<evidence type="ECO:0000256" key="1">
    <source>
        <dbReference type="SAM" id="SignalP"/>
    </source>
</evidence>
<feature type="signal peptide" evidence="1">
    <location>
        <begin position="1"/>
        <end position="19"/>
    </location>
</feature>
<dbReference type="AlphaFoldDB" id="A0A8E2FA57"/>
<dbReference type="Proteomes" id="UP000250140">
    <property type="component" value="Unassembled WGS sequence"/>
</dbReference>
<name>A0A8E2FA57_9PEZI</name>
<protein>
    <recommendedName>
        <fullName evidence="4">Malate dehydrogenase</fullName>
    </recommendedName>
</protein>